<reference evidence="3" key="1">
    <citation type="submission" date="2017-04" db="EMBL/GenBank/DDBJ databases">
        <title>Plasmodium gonderi genome.</title>
        <authorList>
            <person name="Arisue N."/>
            <person name="Honma H."/>
            <person name="Kawai S."/>
            <person name="Tougan T."/>
            <person name="Tanabe K."/>
            <person name="Horii T."/>
        </authorList>
    </citation>
    <scope>NUCLEOTIDE SEQUENCE [LARGE SCALE GENOMIC DNA]</scope>
    <source>
        <strain evidence="3">ATCC 30045</strain>
    </source>
</reference>
<evidence type="ECO:0000313" key="3">
    <source>
        <dbReference type="Proteomes" id="UP000195521"/>
    </source>
</evidence>
<dbReference type="InterPro" id="IPR022089">
    <property type="entry name" value="Plasmodium-antigen_C"/>
</dbReference>
<accession>A0A1Y1JN33</accession>
<comment type="caution">
    <text evidence="2">The sequence shown here is derived from an EMBL/GenBank/DDBJ whole genome shotgun (WGS) entry which is preliminary data.</text>
</comment>
<dbReference type="RefSeq" id="XP_028546478.1">
    <property type="nucleotide sequence ID" value="XM_028690677.1"/>
</dbReference>
<feature type="domain" description="Tryptophan/threonine-rich plasmodium antigen C-terminal" evidence="1">
    <location>
        <begin position="68"/>
        <end position="279"/>
    </location>
</feature>
<organism evidence="2 3">
    <name type="scientific">Plasmodium gonderi</name>
    <dbReference type="NCBI Taxonomy" id="77519"/>
    <lineage>
        <taxon>Eukaryota</taxon>
        <taxon>Sar</taxon>
        <taxon>Alveolata</taxon>
        <taxon>Apicomplexa</taxon>
        <taxon>Aconoidasida</taxon>
        <taxon>Haemosporida</taxon>
        <taxon>Plasmodiidae</taxon>
        <taxon>Plasmodium</taxon>
        <taxon>Plasmodium (Plasmodium)</taxon>
    </lineage>
</organism>
<dbReference type="OMA" id="WHRWIND"/>
<proteinExistence type="predicted"/>
<dbReference type="EMBL" id="BDQF01000015">
    <property type="protein sequence ID" value="GAW83889.1"/>
    <property type="molecule type" value="Genomic_DNA"/>
</dbReference>
<name>A0A1Y1JN33_PLAGO</name>
<protein>
    <submittedName>
        <fullName evidence="2">Tryptophan-rich antigen</fullName>
    </submittedName>
</protein>
<evidence type="ECO:0000259" key="1">
    <source>
        <dbReference type="Pfam" id="PF12319"/>
    </source>
</evidence>
<dbReference type="OrthoDB" id="379308at2759"/>
<sequence length="288" mass="35937">MLISKYFTTCVISSVFLLRNISISPHHERTLANSEAENEYPTNLAPVNTINAYNPEWDNEWHDQLNEDWENWKLTLNEEWHNFTSFLKNDTEDLLQEKNNEWDEWIQKMQNKWSNYDQVMDKLYKSIIYLKSFSWNENDWIEWINSDWKKFMGMDWHRWINDVEYDIDTKIEDKWDQWKTEQMMLWLMTNSTFEEQYYMEKLESGNPSYSDKIQSFISLSTKISKWKTEQWENWIQDKEEYINHIKNSKWLQWKGDHYFLFNNWRNKFIKNWIKEKQWEFLIKKCRQI</sequence>
<evidence type="ECO:0000313" key="2">
    <source>
        <dbReference type="EMBL" id="GAW83889.1"/>
    </source>
</evidence>
<keyword evidence="3" id="KW-1185">Reference proteome</keyword>
<gene>
    <name evidence="2" type="ORF">PGO_146890</name>
</gene>
<dbReference type="GeneID" id="39750637"/>
<dbReference type="AlphaFoldDB" id="A0A1Y1JN33"/>
<dbReference type="Pfam" id="PF12319">
    <property type="entry name" value="TryThrA_C"/>
    <property type="match status" value="1"/>
</dbReference>
<dbReference type="Proteomes" id="UP000195521">
    <property type="component" value="Unassembled WGS sequence"/>
</dbReference>